<feature type="transmembrane region" description="Helical" evidence="1">
    <location>
        <begin position="21"/>
        <end position="40"/>
    </location>
</feature>
<proteinExistence type="predicted"/>
<accession>W1P2W9</accession>
<gene>
    <name evidence="2" type="ORF">AMTR_s00077p00101190</name>
</gene>
<keyword evidence="3" id="KW-1185">Reference proteome</keyword>
<dbReference type="HOGENOM" id="CLU_188810_1_0_1"/>
<evidence type="ECO:0000256" key="1">
    <source>
        <dbReference type="SAM" id="Phobius"/>
    </source>
</evidence>
<keyword evidence="1" id="KW-0472">Membrane</keyword>
<dbReference type="OMA" id="RPQPTDI"/>
<keyword evidence="1" id="KW-1133">Transmembrane helix</keyword>
<name>W1P2W9_AMBTC</name>
<dbReference type="Gramene" id="ERN04177">
    <property type="protein sequence ID" value="ERN04177"/>
    <property type="gene ID" value="AMTR_s00077p00101190"/>
</dbReference>
<keyword evidence="1" id="KW-0812">Transmembrane</keyword>
<protein>
    <recommendedName>
        <fullName evidence="4">Ubiquinol-cytochrome c reductase complex 6.7 kDa protein</fullName>
    </recommendedName>
</protein>
<sequence length="56" mass="6146">MAGKSGLMKSIPPRLRPQSTDITAAMTWGIAATAGAIWLIQPFDWLKKQFSKDPES</sequence>
<evidence type="ECO:0008006" key="4">
    <source>
        <dbReference type="Google" id="ProtNLM"/>
    </source>
</evidence>
<evidence type="ECO:0000313" key="3">
    <source>
        <dbReference type="Proteomes" id="UP000017836"/>
    </source>
</evidence>
<dbReference type="AlphaFoldDB" id="W1P2W9"/>
<reference evidence="3" key="1">
    <citation type="journal article" date="2013" name="Science">
        <title>The Amborella genome and the evolution of flowering plants.</title>
        <authorList>
            <consortium name="Amborella Genome Project"/>
        </authorList>
    </citation>
    <scope>NUCLEOTIDE SEQUENCE [LARGE SCALE GENOMIC DNA]</scope>
</reference>
<dbReference type="EMBL" id="KI394293">
    <property type="protein sequence ID" value="ERN04177.1"/>
    <property type="molecule type" value="Genomic_DNA"/>
</dbReference>
<evidence type="ECO:0000313" key="2">
    <source>
        <dbReference type="EMBL" id="ERN04177.1"/>
    </source>
</evidence>
<dbReference type="eggNOG" id="ENOG502S99R">
    <property type="taxonomic scope" value="Eukaryota"/>
</dbReference>
<dbReference type="Proteomes" id="UP000017836">
    <property type="component" value="Unassembled WGS sequence"/>
</dbReference>
<organism evidence="2 3">
    <name type="scientific">Amborella trichopoda</name>
    <dbReference type="NCBI Taxonomy" id="13333"/>
    <lineage>
        <taxon>Eukaryota</taxon>
        <taxon>Viridiplantae</taxon>
        <taxon>Streptophyta</taxon>
        <taxon>Embryophyta</taxon>
        <taxon>Tracheophyta</taxon>
        <taxon>Spermatophyta</taxon>
        <taxon>Magnoliopsida</taxon>
        <taxon>Amborellales</taxon>
        <taxon>Amborellaceae</taxon>
        <taxon>Amborella</taxon>
    </lineage>
</organism>
<dbReference type="STRING" id="13333.W1P2W9"/>